<feature type="compositionally biased region" description="Basic and acidic residues" evidence="1">
    <location>
        <begin position="10"/>
        <end position="26"/>
    </location>
</feature>
<feature type="region of interest" description="Disordered" evidence="1">
    <location>
        <begin position="1"/>
        <end position="48"/>
    </location>
</feature>
<evidence type="ECO:0000313" key="3">
    <source>
        <dbReference type="Proteomes" id="UP000232722"/>
    </source>
</evidence>
<evidence type="ECO:0000313" key="2">
    <source>
        <dbReference type="EMBL" id="PKB92291.1"/>
    </source>
</evidence>
<accession>A0A2N0NCI3</accession>
<sequence length="68" mass="7819">AHKKIVSSEIKQRNKERQADRKKLSKAEQASLNQNQESDTRCSTSEKIPELTALRMMSNRTTKPFLAM</sequence>
<evidence type="ECO:0000256" key="1">
    <source>
        <dbReference type="SAM" id="MobiDB-lite"/>
    </source>
</evidence>
<proteinExistence type="predicted"/>
<reference evidence="2 3" key="1">
    <citation type="submission" date="2016-04" db="EMBL/GenBank/DDBJ databases">
        <title>Genome analyses suggest a sexual origin of heterokaryosis in a supposedly ancient asexual fungus.</title>
        <authorList>
            <person name="Ropars J."/>
            <person name="Sedzielewska K."/>
            <person name="Noel J."/>
            <person name="Charron P."/>
            <person name="Farinelli L."/>
            <person name="Marton T."/>
            <person name="Kruger M."/>
            <person name="Pelin A."/>
            <person name="Brachmann A."/>
            <person name="Corradi N."/>
        </authorList>
    </citation>
    <scope>NUCLEOTIDE SEQUENCE [LARGE SCALE GENOMIC DNA]</scope>
    <source>
        <strain evidence="2 3">A5</strain>
    </source>
</reference>
<feature type="non-terminal residue" evidence="2">
    <location>
        <position position="1"/>
    </location>
</feature>
<dbReference type="EMBL" id="LLXJ01011586">
    <property type="protein sequence ID" value="PKB92291.1"/>
    <property type="molecule type" value="Genomic_DNA"/>
</dbReference>
<gene>
    <name evidence="2" type="ORF">RhiirA5_445239</name>
</gene>
<feature type="compositionally biased region" description="Polar residues" evidence="1">
    <location>
        <begin position="28"/>
        <end position="46"/>
    </location>
</feature>
<name>A0A2N0NCI3_9GLOM</name>
<organism evidence="2 3">
    <name type="scientific">Rhizophagus irregularis</name>
    <dbReference type="NCBI Taxonomy" id="588596"/>
    <lineage>
        <taxon>Eukaryota</taxon>
        <taxon>Fungi</taxon>
        <taxon>Fungi incertae sedis</taxon>
        <taxon>Mucoromycota</taxon>
        <taxon>Glomeromycotina</taxon>
        <taxon>Glomeromycetes</taxon>
        <taxon>Glomerales</taxon>
        <taxon>Glomeraceae</taxon>
        <taxon>Rhizophagus</taxon>
    </lineage>
</organism>
<protein>
    <submittedName>
        <fullName evidence="2">Uncharacterized protein</fullName>
    </submittedName>
</protein>
<dbReference type="Proteomes" id="UP000232722">
    <property type="component" value="Unassembled WGS sequence"/>
</dbReference>
<dbReference type="AlphaFoldDB" id="A0A2N0NCI3"/>
<reference evidence="2 3" key="2">
    <citation type="submission" date="2017-09" db="EMBL/GenBank/DDBJ databases">
        <title>Extensive intraspecific genome diversity in a model arbuscular mycorrhizal fungus.</title>
        <authorList>
            <person name="Chen E.C."/>
            <person name="Morin E."/>
            <person name="Beaudet D."/>
            <person name="Noel J."/>
            <person name="Ndikumana S."/>
            <person name="Charron P."/>
            <person name="St-Onge C."/>
            <person name="Giorgi J."/>
            <person name="Grigoriev I.V."/>
            <person name="Roux C."/>
            <person name="Martin F.M."/>
            <person name="Corradi N."/>
        </authorList>
    </citation>
    <scope>NUCLEOTIDE SEQUENCE [LARGE SCALE GENOMIC DNA]</scope>
    <source>
        <strain evidence="2 3">A5</strain>
    </source>
</reference>
<dbReference type="VEuPathDB" id="FungiDB:RhiirA1_479855"/>
<comment type="caution">
    <text evidence="2">The sequence shown here is derived from an EMBL/GenBank/DDBJ whole genome shotgun (WGS) entry which is preliminary data.</text>
</comment>